<comment type="function">
    <text evidence="3">Catalyzes two sequential steps in the biosynthesis of coenzyme A. In the first step cysteine is conjugated to 4'-phosphopantothenate to form 4-phosphopantothenoylcysteine. In the second step the latter compound is decarboxylated to form 4'-phosphopantotheine.</text>
</comment>
<feature type="active site" description="Proton donor" evidence="3">
    <location>
        <position position="158"/>
    </location>
</feature>
<organism evidence="7 8">
    <name type="scientific">Pseudaeromonas paramecii</name>
    <dbReference type="NCBI Taxonomy" id="2138166"/>
    <lineage>
        <taxon>Bacteria</taxon>
        <taxon>Pseudomonadati</taxon>
        <taxon>Pseudomonadota</taxon>
        <taxon>Gammaproteobacteria</taxon>
        <taxon>Aeromonadales</taxon>
        <taxon>Aeromonadaceae</taxon>
        <taxon>Pseudaeromonas</taxon>
    </lineage>
</organism>
<comment type="cofactor">
    <cofactor evidence="3">
        <name>Mg(2+)</name>
        <dbReference type="ChEBI" id="CHEBI:18420"/>
    </cofactor>
</comment>
<dbReference type="SUPFAM" id="SSF102645">
    <property type="entry name" value="CoaB-like"/>
    <property type="match status" value="1"/>
</dbReference>
<comment type="catalytic activity">
    <reaction evidence="3 4">
        <text>(R)-4'-phosphopantothenate + L-cysteine + CTP = N-[(R)-4-phosphopantothenoyl]-L-cysteine + CMP + diphosphate + H(+)</text>
        <dbReference type="Rhea" id="RHEA:19397"/>
        <dbReference type="ChEBI" id="CHEBI:10986"/>
        <dbReference type="ChEBI" id="CHEBI:15378"/>
        <dbReference type="ChEBI" id="CHEBI:33019"/>
        <dbReference type="ChEBI" id="CHEBI:35235"/>
        <dbReference type="ChEBI" id="CHEBI:37563"/>
        <dbReference type="ChEBI" id="CHEBI:59458"/>
        <dbReference type="ChEBI" id="CHEBI:60377"/>
        <dbReference type="EC" id="6.3.2.5"/>
    </reaction>
</comment>
<keyword evidence="3 4" id="KW-0288">FMN</keyword>
<evidence type="ECO:0000313" key="8">
    <source>
        <dbReference type="Proteomes" id="UP001501321"/>
    </source>
</evidence>
<evidence type="ECO:0000256" key="1">
    <source>
        <dbReference type="ARBA" id="ARBA00022793"/>
    </source>
</evidence>
<dbReference type="InterPro" id="IPR003382">
    <property type="entry name" value="Flavoprotein"/>
</dbReference>
<dbReference type="Gene3D" id="3.40.50.1950">
    <property type="entry name" value="Flavin prenyltransferase-like"/>
    <property type="match status" value="1"/>
</dbReference>
<comment type="cofactor">
    <cofactor evidence="3">
        <name>FMN</name>
        <dbReference type="ChEBI" id="CHEBI:58210"/>
    </cofactor>
    <text evidence="3">Binds 1 FMN per subunit.</text>
</comment>
<comment type="function">
    <text evidence="4">Catalyzes two steps in the biosynthesis of coenzyme A. In the first step cysteine is conjugated to 4'-phosphopantothenate to form 4-phosphopantothenoylcysteine, in the latter compound is decarboxylated to form 4'-phosphopantotheine.</text>
</comment>
<comment type="pathway">
    <text evidence="3 4">Cofactor biosynthesis; coenzyme A biosynthesis; CoA from (R)-pantothenate: step 3/5.</text>
</comment>
<feature type="binding site" evidence="3">
    <location>
        <begin position="305"/>
        <end position="308"/>
    </location>
    <ligand>
        <name>CTP</name>
        <dbReference type="ChEBI" id="CHEBI:37563"/>
    </ligand>
</feature>
<proteinExistence type="inferred from homology"/>
<evidence type="ECO:0000259" key="6">
    <source>
        <dbReference type="Pfam" id="PF04127"/>
    </source>
</evidence>
<keyword evidence="3 4" id="KW-0285">Flavoprotein</keyword>
<dbReference type="EC" id="4.1.1.36" evidence="3"/>
<comment type="catalytic activity">
    <reaction evidence="3 4">
        <text>N-[(R)-4-phosphopantothenoyl]-L-cysteine + H(+) = (R)-4'-phosphopantetheine + CO2</text>
        <dbReference type="Rhea" id="RHEA:16793"/>
        <dbReference type="ChEBI" id="CHEBI:15378"/>
        <dbReference type="ChEBI" id="CHEBI:16526"/>
        <dbReference type="ChEBI" id="CHEBI:59458"/>
        <dbReference type="ChEBI" id="CHEBI:61723"/>
        <dbReference type="EC" id="4.1.1.36"/>
    </reaction>
</comment>
<dbReference type="Proteomes" id="UP001501321">
    <property type="component" value="Unassembled WGS sequence"/>
</dbReference>
<accession>A0ABP8PWB4</accession>
<comment type="pathway">
    <text evidence="3 4">Cofactor biosynthesis; coenzyme A biosynthesis; CoA from (R)-pantothenate: step 2/5.</text>
</comment>
<comment type="caution">
    <text evidence="7">The sequence shown here is derived from an EMBL/GenBank/DDBJ whole genome shotgun (WGS) entry which is preliminary data.</text>
</comment>
<dbReference type="HAMAP" id="MF_02225">
    <property type="entry name" value="CoaBC"/>
    <property type="match status" value="1"/>
</dbReference>
<feature type="domain" description="Flavoprotein" evidence="5">
    <location>
        <begin position="6"/>
        <end position="172"/>
    </location>
</feature>
<evidence type="ECO:0000313" key="7">
    <source>
        <dbReference type="EMBL" id="GAA4494126.1"/>
    </source>
</evidence>
<keyword evidence="8" id="KW-1185">Reference proteome</keyword>
<keyword evidence="3" id="KW-0511">Multifunctional enzyme</keyword>
<comment type="similarity">
    <text evidence="3 4">In the C-terminal section; belongs to the PPC synthetase family.</text>
</comment>
<dbReference type="InterPro" id="IPR036551">
    <property type="entry name" value="Flavin_trans-like"/>
</dbReference>
<dbReference type="InterPro" id="IPR007085">
    <property type="entry name" value="DNA/pantothenate-metab_flavo_C"/>
</dbReference>
<evidence type="ECO:0000256" key="3">
    <source>
        <dbReference type="HAMAP-Rule" id="MF_02225"/>
    </source>
</evidence>
<keyword evidence="3 4" id="KW-0436">Ligase</keyword>
<dbReference type="PANTHER" id="PTHR14359">
    <property type="entry name" value="HOMO-OLIGOMERIC FLAVIN CONTAINING CYS DECARBOXYLASE FAMILY"/>
    <property type="match status" value="1"/>
</dbReference>
<protein>
    <recommendedName>
        <fullName evidence="3">Coenzyme A biosynthesis bifunctional protein CoaBC</fullName>
    </recommendedName>
    <alternativeName>
        <fullName evidence="3">DNA/pantothenate metabolism flavoprotein</fullName>
    </alternativeName>
    <alternativeName>
        <fullName evidence="3">Phosphopantothenoylcysteine synthetase/decarboxylase</fullName>
        <shortName evidence="3">PPCS-PPCDC</shortName>
    </alternativeName>
    <domain>
        <recommendedName>
            <fullName evidence="3">Phosphopantothenoylcysteine decarboxylase</fullName>
            <shortName evidence="3">PPC decarboxylase</shortName>
            <shortName evidence="3">PPC-DC</shortName>
            <ecNumber evidence="3">4.1.1.36</ecNumber>
        </recommendedName>
        <alternativeName>
            <fullName evidence="3">CoaC</fullName>
        </alternativeName>
    </domain>
    <domain>
        <recommendedName>
            <fullName evidence="3">Phosphopantothenate--cysteine ligase</fullName>
            <ecNumber evidence="3">6.3.2.5</ecNumber>
        </recommendedName>
        <alternativeName>
            <fullName evidence="3">CoaB</fullName>
        </alternativeName>
        <alternativeName>
            <fullName evidence="3">Phosphopantothenoylcysteine synthetase</fullName>
            <shortName evidence="3">PPC synthetase</shortName>
            <shortName evidence="3">PPC-S</shortName>
        </alternativeName>
    </domain>
</protein>
<feature type="region of interest" description="Phosphopantothenate--cysteine ligase" evidence="3">
    <location>
        <begin position="189"/>
        <end position="401"/>
    </location>
</feature>
<feature type="binding site" evidence="3">
    <location>
        <position position="323"/>
    </location>
    <ligand>
        <name>CTP</name>
        <dbReference type="ChEBI" id="CHEBI:37563"/>
    </ligand>
</feature>
<gene>
    <name evidence="3 7" type="primary">coaBC</name>
    <name evidence="7" type="ORF">GCM10023095_05250</name>
</gene>
<evidence type="ECO:0000256" key="2">
    <source>
        <dbReference type="ARBA" id="ARBA00023239"/>
    </source>
</evidence>
<feature type="domain" description="DNA/pantothenate metabolism flavoprotein C-terminal" evidence="6">
    <location>
        <begin position="186"/>
        <end position="393"/>
    </location>
</feature>
<evidence type="ECO:0000256" key="4">
    <source>
        <dbReference type="RuleBase" id="RU364078"/>
    </source>
</evidence>
<sequence>MGLANKRILLGVSGGIAAYKSAELVRRLKDAGAEVRVVMTDAARAFITPLTLQAVSGHAIPQGVLDPASELGMNHIELAKWADLVLLAPATANLIARLAAGMGDELLTTLCLATPAPVAVAPAMNQQMYLHPATQENLQTLARRGAHIWGPDAGVQACGDVGPGRMLDPLVLVDHCIRFFTPPRSDLKLLITAGPTREALDPVRFISNHSSGKMGFALAAAAAELGAQVTLVSGPVALPTPPGVSRIDVESGLQMHEAVMRLAPEQQIVIGCAAVADYRAAEVAPQKIKKTADKDQLTLCLVKNPDIIAEVAALSPRPFVVGFAAETEQVAEHAQDKLRRKGLDMIAANDVSRPEQGFNSDHNALTVFWPGGSQTLPLATKTEVARHLIALIIKKSQHEAD</sequence>
<dbReference type="InterPro" id="IPR035929">
    <property type="entry name" value="CoaB-like_sf"/>
</dbReference>
<dbReference type="InterPro" id="IPR005252">
    <property type="entry name" value="CoaBC"/>
</dbReference>
<comment type="similarity">
    <text evidence="3 4">In the N-terminal section; belongs to the HFCD (homo-oligomeric flavin containing Cys decarboxylase) superfamily.</text>
</comment>
<dbReference type="EMBL" id="BAABFC010000003">
    <property type="protein sequence ID" value="GAA4494126.1"/>
    <property type="molecule type" value="Genomic_DNA"/>
</dbReference>
<feature type="binding site" evidence="3">
    <location>
        <position position="287"/>
    </location>
    <ligand>
        <name>CTP</name>
        <dbReference type="ChEBI" id="CHEBI:37563"/>
    </ligand>
</feature>
<dbReference type="SUPFAM" id="SSF52507">
    <property type="entry name" value="Homo-oligomeric flavin-containing Cys decarboxylases, HFCD"/>
    <property type="match status" value="1"/>
</dbReference>
<dbReference type="EC" id="6.3.2.5" evidence="3"/>
<dbReference type="Pfam" id="PF04127">
    <property type="entry name" value="DFP"/>
    <property type="match status" value="1"/>
</dbReference>
<keyword evidence="3" id="KW-0479">Metal-binding</keyword>
<feature type="binding site" evidence="3">
    <location>
        <begin position="271"/>
        <end position="273"/>
    </location>
    <ligand>
        <name>CTP</name>
        <dbReference type="ChEBI" id="CHEBI:37563"/>
    </ligand>
</feature>
<evidence type="ECO:0000259" key="5">
    <source>
        <dbReference type="Pfam" id="PF02441"/>
    </source>
</evidence>
<dbReference type="GO" id="GO:0016874">
    <property type="term" value="F:ligase activity"/>
    <property type="evidence" value="ECO:0007669"/>
    <property type="project" value="UniProtKB-KW"/>
</dbReference>
<feature type="binding site" evidence="3">
    <location>
        <position position="341"/>
    </location>
    <ligand>
        <name>CTP</name>
        <dbReference type="ChEBI" id="CHEBI:37563"/>
    </ligand>
</feature>
<name>A0ABP8PWB4_9GAMM</name>
<feature type="binding site" evidence="3">
    <location>
        <position position="337"/>
    </location>
    <ligand>
        <name>CTP</name>
        <dbReference type="ChEBI" id="CHEBI:37563"/>
    </ligand>
</feature>
<dbReference type="PANTHER" id="PTHR14359:SF6">
    <property type="entry name" value="PHOSPHOPANTOTHENOYLCYSTEINE DECARBOXYLASE"/>
    <property type="match status" value="1"/>
</dbReference>
<feature type="binding site" evidence="3">
    <location>
        <position position="277"/>
    </location>
    <ligand>
        <name>CTP</name>
        <dbReference type="ChEBI" id="CHEBI:37563"/>
    </ligand>
</feature>
<dbReference type="NCBIfam" id="TIGR00521">
    <property type="entry name" value="coaBC_dfp"/>
    <property type="match status" value="1"/>
</dbReference>
<feature type="region of interest" description="Phosphopantothenoylcysteine decarboxylase" evidence="3">
    <location>
        <begin position="1"/>
        <end position="188"/>
    </location>
</feature>
<keyword evidence="1 3" id="KW-0210">Decarboxylase</keyword>
<dbReference type="Pfam" id="PF02441">
    <property type="entry name" value="Flavoprotein"/>
    <property type="match status" value="1"/>
</dbReference>
<keyword evidence="3" id="KW-0460">Magnesium</keyword>
<dbReference type="RefSeq" id="WP_345009778.1">
    <property type="nucleotide sequence ID" value="NZ_BAABFC010000003.1"/>
</dbReference>
<keyword evidence="2 3" id="KW-0456">Lyase</keyword>
<dbReference type="Gene3D" id="3.40.50.10300">
    <property type="entry name" value="CoaB-like"/>
    <property type="match status" value="1"/>
</dbReference>
<reference evidence="8" key="1">
    <citation type="journal article" date="2019" name="Int. J. Syst. Evol. Microbiol.">
        <title>The Global Catalogue of Microorganisms (GCM) 10K type strain sequencing project: providing services to taxonomists for standard genome sequencing and annotation.</title>
        <authorList>
            <consortium name="The Broad Institute Genomics Platform"/>
            <consortium name="The Broad Institute Genome Sequencing Center for Infectious Disease"/>
            <person name="Wu L."/>
            <person name="Ma J."/>
        </authorList>
    </citation>
    <scope>NUCLEOTIDE SEQUENCE [LARGE SCALE GENOMIC DNA]</scope>
    <source>
        <strain evidence="8">JCM 32226</strain>
    </source>
</reference>